<evidence type="ECO:0000313" key="2">
    <source>
        <dbReference type="EMBL" id="MBK0382052.1"/>
    </source>
</evidence>
<comment type="caution">
    <text evidence="2">The sequence shown here is derived from an EMBL/GenBank/DDBJ whole genome shotgun (WGS) entry which is preliminary data.</text>
</comment>
<dbReference type="PANTHER" id="PTHR37525:SF1">
    <property type="entry name" value="UPF0175 PROTEIN SSL1255"/>
    <property type="match status" value="1"/>
</dbReference>
<organism evidence="2 3">
    <name type="scientific">Pedobacter segetis</name>
    <dbReference type="NCBI Taxonomy" id="2793069"/>
    <lineage>
        <taxon>Bacteria</taxon>
        <taxon>Pseudomonadati</taxon>
        <taxon>Bacteroidota</taxon>
        <taxon>Sphingobacteriia</taxon>
        <taxon>Sphingobacteriales</taxon>
        <taxon>Sphingobacteriaceae</taxon>
        <taxon>Pedobacter</taxon>
    </lineage>
</organism>
<reference evidence="2 3" key="1">
    <citation type="submission" date="2020-12" db="EMBL/GenBank/DDBJ databases">
        <title>Bacterial novel species Pedobacter sp. SD-b isolated from soil.</title>
        <authorList>
            <person name="Jung H.-Y."/>
        </authorList>
    </citation>
    <scope>NUCLEOTIDE SEQUENCE [LARGE SCALE GENOMIC DNA]</scope>
    <source>
        <strain evidence="2 3">SD-b</strain>
    </source>
</reference>
<name>A0ABS1BGS9_9SPHI</name>
<dbReference type="InterPro" id="IPR005368">
    <property type="entry name" value="UPF0175"/>
</dbReference>
<dbReference type="RefSeq" id="WP_200584831.1">
    <property type="nucleotide sequence ID" value="NZ_JAEHFY010000004.1"/>
</dbReference>
<dbReference type="InterPro" id="IPR052264">
    <property type="entry name" value="UPF0175_domain"/>
</dbReference>
<dbReference type="Proteomes" id="UP000660024">
    <property type="component" value="Unassembled WGS sequence"/>
</dbReference>
<accession>A0ABS1BGS9</accession>
<keyword evidence="3" id="KW-1185">Reference proteome</keyword>
<dbReference type="PANTHER" id="PTHR37525">
    <property type="entry name" value="UPF0175 PROTEIN SSL1255"/>
    <property type="match status" value="1"/>
</dbReference>
<sequence length="82" mass="9163">MRTITIELPNTIDLSQKEVTTALAAQLYDLGKLSLGQAADLAGYPKSTFTELLSQYKVSIFNYPTDDLKNDLENARGYYRGQ</sequence>
<comment type="similarity">
    <text evidence="1">Belongs to the UPF0175 family.</text>
</comment>
<evidence type="ECO:0000313" key="3">
    <source>
        <dbReference type="Proteomes" id="UP000660024"/>
    </source>
</evidence>
<gene>
    <name evidence="2" type="ORF">I5M32_03690</name>
</gene>
<evidence type="ECO:0000256" key="1">
    <source>
        <dbReference type="ARBA" id="ARBA00005651"/>
    </source>
</evidence>
<dbReference type="Pfam" id="PF03683">
    <property type="entry name" value="UPF0175"/>
    <property type="match status" value="1"/>
</dbReference>
<protein>
    <submittedName>
        <fullName evidence="2">UPF0175 family protein</fullName>
    </submittedName>
</protein>
<proteinExistence type="inferred from homology"/>
<dbReference type="EMBL" id="JAEHFY010000004">
    <property type="protein sequence ID" value="MBK0382052.1"/>
    <property type="molecule type" value="Genomic_DNA"/>
</dbReference>